<evidence type="ECO:0000313" key="1">
    <source>
        <dbReference type="EMBL" id="BBU35555.1"/>
    </source>
</evidence>
<dbReference type="RefSeq" id="WP_213467490.1">
    <property type="nucleotide sequence ID" value="NZ_AP022322.1"/>
</dbReference>
<proteinExistence type="predicted"/>
<accession>A0ABM7HEU3</accession>
<keyword evidence="2" id="KW-1185">Reference proteome</keyword>
<name>A0ABM7HEU3_9FIRM</name>
<gene>
    <name evidence="1" type="ORF">VEIS1202513_00760</name>
</gene>
<reference evidence="1 2" key="1">
    <citation type="submission" date="2020-01" db="EMBL/GenBank/DDBJ databases">
        <title>Veillonella burapaensis sp. nov., anaerobic, Gram-stain-negative coccus isolated from saliva of a Thai child.</title>
        <authorList>
            <person name="Mashima I."/>
            <person name="Theodorea C."/>
            <person name="Nakazawa F."/>
            <person name="Thaweboon B."/>
            <person name="Thaweboon S."/>
            <person name="Tamai R."/>
            <person name="Kiyoura Y."/>
        </authorList>
    </citation>
    <scope>NUCLEOTIDE SEQUENCE [LARGE SCALE GENOMIC DNA]</scope>
    <source>
        <strain evidence="1 2">S12025-13</strain>
    </source>
</reference>
<dbReference type="EMBL" id="AP022322">
    <property type="protein sequence ID" value="BBU35555.1"/>
    <property type="molecule type" value="Genomic_DNA"/>
</dbReference>
<dbReference type="Proteomes" id="UP000679260">
    <property type="component" value="Chromosome"/>
</dbReference>
<dbReference type="InterPro" id="IPR019771">
    <property type="entry name" value="F-actin_capping_bsu_CS"/>
</dbReference>
<protein>
    <recommendedName>
        <fullName evidence="3">Type I restriction enzyme R protein N-terminal domain-containing protein</fullName>
    </recommendedName>
</protein>
<evidence type="ECO:0000313" key="2">
    <source>
        <dbReference type="Proteomes" id="UP000679260"/>
    </source>
</evidence>
<organism evidence="1 2">
    <name type="scientific">Veillonella orientalis</name>
    <dbReference type="NCBI Taxonomy" id="2682455"/>
    <lineage>
        <taxon>Bacteria</taxon>
        <taxon>Bacillati</taxon>
        <taxon>Bacillota</taxon>
        <taxon>Negativicutes</taxon>
        <taxon>Veillonellales</taxon>
        <taxon>Veillonellaceae</taxon>
        <taxon>Veillonella</taxon>
    </lineage>
</organism>
<sequence>MIDEHIWNNLKLGLDILYEKDQYLINNEVNQYVSERSITHKLGCYLSGLINEYDVDCEFNRDLDAVKKMGDDKIIPDIIIHKRGSNDDNYIVIEVKPWWNDKREDFINDENKLKYLTNYNNQYRYKYGLSLIINKYREDSKVKIFIDGKTDDIYHKI</sequence>
<evidence type="ECO:0008006" key="3">
    <source>
        <dbReference type="Google" id="ProtNLM"/>
    </source>
</evidence>
<dbReference type="PROSITE" id="PS00231">
    <property type="entry name" value="F_ACTIN_CAPPING_BETA"/>
    <property type="match status" value="1"/>
</dbReference>